<protein>
    <submittedName>
        <fullName evidence="2">Uncharacterized protein</fullName>
    </submittedName>
</protein>
<reference evidence="2" key="1">
    <citation type="submission" date="2021-10" db="EMBL/GenBank/DDBJ databases">
        <title>De novo Genome Assembly of Clathrus columnatus (Basidiomycota, Fungi) Using Illumina and Nanopore Sequence Data.</title>
        <authorList>
            <person name="Ogiso-Tanaka E."/>
            <person name="Itagaki H."/>
            <person name="Hosoya T."/>
            <person name="Hosaka K."/>
        </authorList>
    </citation>
    <scope>NUCLEOTIDE SEQUENCE</scope>
    <source>
        <strain evidence="2">MO-923</strain>
    </source>
</reference>
<dbReference type="EMBL" id="BPWL01000011">
    <property type="protein sequence ID" value="GJJ15348.1"/>
    <property type="molecule type" value="Genomic_DNA"/>
</dbReference>
<organism evidence="2 3">
    <name type="scientific">Clathrus columnatus</name>
    <dbReference type="NCBI Taxonomy" id="1419009"/>
    <lineage>
        <taxon>Eukaryota</taxon>
        <taxon>Fungi</taxon>
        <taxon>Dikarya</taxon>
        <taxon>Basidiomycota</taxon>
        <taxon>Agaricomycotina</taxon>
        <taxon>Agaricomycetes</taxon>
        <taxon>Phallomycetidae</taxon>
        <taxon>Phallales</taxon>
        <taxon>Clathraceae</taxon>
        <taxon>Clathrus</taxon>
    </lineage>
</organism>
<dbReference type="Proteomes" id="UP001050691">
    <property type="component" value="Unassembled WGS sequence"/>
</dbReference>
<evidence type="ECO:0000256" key="1">
    <source>
        <dbReference type="SAM" id="MobiDB-lite"/>
    </source>
</evidence>
<comment type="caution">
    <text evidence="2">The sequence shown here is derived from an EMBL/GenBank/DDBJ whole genome shotgun (WGS) entry which is preliminary data.</text>
</comment>
<sequence length="336" mass="38612">MSPHATDDKPTPFYDEEYWVIEEDYETKLRLYLNQGARLPIDETTLWPTSPFAQKYSVTLSDIKVPARLQQGKRFQLKGFRGTFWVDRTHTLPISCPYVPIGVIQVIGYQRSGLEDVHVIFDVLSSTFWTLEDIYKGPLPDDIDLPSSNTPYLTDDTMLLKVYYSSTKAPPIDKKTLWLEYPAPHVLHLINMPQFKAKLPLEYGEEIKIPCHPYTYKINNFFSVRHSGYHTPDIGPVVHIIALTEIGTIYNHTLFDIRPEWLYVPKLPNSPPHDPPPSPTHLKEPSDSPKSNSECLPQKRKAWKKRSVSEVCGIEDSGDGSVHMEVEHCRKLQKLQ</sequence>
<accession>A0AAV5APB6</accession>
<dbReference type="AlphaFoldDB" id="A0AAV5APB6"/>
<keyword evidence="3" id="KW-1185">Reference proteome</keyword>
<evidence type="ECO:0000313" key="2">
    <source>
        <dbReference type="EMBL" id="GJJ15348.1"/>
    </source>
</evidence>
<name>A0AAV5APB6_9AGAM</name>
<proteinExistence type="predicted"/>
<feature type="region of interest" description="Disordered" evidence="1">
    <location>
        <begin position="268"/>
        <end position="309"/>
    </location>
</feature>
<evidence type="ECO:0000313" key="3">
    <source>
        <dbReference type="Proteomes" id="UP001050691"/>
    </source>
</evidence>
<gene>
    <name evidence="2" type="ORF">Clacol_009624</name>
</gene>
<feature type="compositionally biased region" description="Pro residues" evidence="1">
    <location>
        <begin position="268"/>
        <end position="279"/>
    </location>
</feature>